<sequence length="152" mass="16775">MTDHEVTPTITRRSALTGLGAAAVLPMLMGAARGGATAGVGPETVYELRIYHCNDGKLPPLLERFKKREVKIFERLGMHPVAFWTSLEAPDAGQTLTYMLRHPSREAMDAAWKAFSADPEWLVVKAETEKNGALVAKHDHMYLKLTDFSLAP</sequence>
<protein>
    <submittedName>
        <fullName evidence="2">NIPSNAP protein</fullName>
    </submittedName>
</protein>
<dbReference type="OrthoDB" id="9809695at2"/>
<evidence type="ECO:0000313" key="2">
    <source>
        <dbReference type="EMBL" id="SEG25894.1"/>
    </source>
</evidence>
<dbReference type="InterPro" id="IPR011008">
    <property type="entry name" value="Dimeric_a/b-barrel"/>
</dbReference>
<name>A0A1H5YPD9_9BACT</name>
<dbReference type="RefSeq" id="WP_103933263.1">
    <property type="nucleotide sequence ID" value="NZ_FNVA01000003.1"/>
</dbReference>
<dbReference type="Pfam" id="PF07978">
    <property type="entry name" value="NIPSNAP"/>
    <property type="match status" value="1"/>
</dbReference>
<keyword evidence="3" id="KW-1185">Reference proteome</keyword>
<proteinExistence type="predicted"/>
<dbReference type="AlphaFoldDB" id="A0A1H5YPD9"/>
<accession>A0A1H5YPD9</accession>
<dbReference type="Gene3D" id="3.30.70.100">
    <property type="match status" value="1"/>
</dbReference>
<reference evidence="2 3" key="1">
    <citation type="submission" date="2016-10" db="EMBL/GenBank/DDBJ databases">
        <authorList>
            <person name="de Groot N.N."/>
        </authorList>
    </citation>
    <scope>NUCLEOTIDE SEQUENCE [LARGE SCALE GENOMIC DNA]</scope>
    <source>
        <strain evidence="2 3">DSM 22489</strain>
    </source>
</reference>
<dbReference type="InterPro" id="IPR012577">
    <property type="entry name" value="NIPSNAP"/>
</dbReference>
<dbReference type="SUPFAM" id="SSF54909">
    <property type="entry name" value="Dimeric alpha+beta barrel"/>
    <property type="match status" value="1"/>
</dbReference>
<dbReference type="PROSITE" id="PS51318">
    <property type="entry name" value="TAT"/>
    <property type="match status" value="1"/>
</dbReference>
<feature type="domain" description="NIPSNAP" evidence="1">
    <location>
        <begin position="46"/>
        <end position="149"/>
    </location>
</feature>
<organism evidence="2 3">
    <name type="scientific">Bryocella elongata</name>
    <dbReference type="NCBI Taxonomy" id="863522"/>
    <lineage>
        <taxon>Bacteria</taxon>
        <taxon>Pseudomonadati</taxon>
        <taxon>Acidobacteriota</taxon>
        <taxon>Terriglobia</taxon>
        <taxon>Terriglobales</taxon>
        <taxon>Acidobacteriaceae</taxon>
        <taxon>Bryocella</taxon>
    </lineage>
</organism>
<gene>
    <name evidence="2" type="ORF">SAMN05421819_2413</name>
</gene>
<dbReference type="InterPro" id="IPR006311">
    <property type="entry name" value="TAT_signal"/>
</dbReference>
<evidence type="ECO:0000313" key="3">
    <source>
        <dbReference type="Proteomes" id="UP000236728"/>
    </source>
</evidence>
<evidence type="ECO:0000259" key="1">
    <source>
        <dbReference type="Pfam" id="PF07978"/>
    </source>
</evidence>
<dbReference type="EMBL" id="FNVA01000003">
    <property type="protein sequence ID" value="SEG25894.1"/>
    <property type="molecule type" value="Genomic_DNA"/>
</dbReference>
<dbReference type="Proteomes" id="UP000236728">
    <property type="component" value="Unassembled WGS sequence"/>
</dbReference>